<feature type="domain" description="RagB/SusD" evidence="6">
    <location>
        <begin position="344"/>
        <end position="515"/>
    </location>
</feature>
<evidence type="ECO:0000256" key="2">
    <source>
        <dbReference type="ARBA" id="ARBA00006275"/>
    </source>
</evidence>
<dbReference type="SUPFAM" id="SSF48452">
    <property type="entry name" value="TPR-like"/>
    <property type="match status" value="1"/>
</dbReference>
<keyword evidence="3" id="KW-0732">Signal</keyword>
<proteinExistence type="inferred from homology"/>
<accession>A0A6G9ARU1</accession>
<dbReference type="CDD" id="cd08977">
    <property type="entry name" value="SusD"/>
    <property type="match status" value="1"/>
</dbReference>
<evidence type="ECO:0000256" key="1">
    <source>
        <dbReference type="ARBA" id="ARBA00004442"/>
    </source>
</evidence>
<dbReference type="Pfam" id="PF14322">
    <property type="entry name" value="SusD-like_3"/>
    <property type="match status" value="1"/>
</dbReference>
<gene>
    <name evidence="8" type="ORF">G8759_22515</name>
</gene>
<dbReference type="Pfam" id="PF07980">
    <property type="entry name" value="SusD_RagB"/>
    <property type="match status" value="1"/>
</dbReference>
<dbReference type="InterPro" id="IPR033985">
    <property type="entry name" value="SusD-like_N"/>
</dbReference>
<evidence type="ECO:0000256" key="5">
    <source>
        <dbReference type="ARBA" id="ARBA00023237"/>
    </source>
</evidence>
<keyword evidence="5" id="KW-0998">Cell outer membrane</keyword>
<evidence type="ECO:0000256" key="3">
    <source>
        <dbReference type="ARBA" id="ARBA00022729"/>
    </source>
</evidence>
<evidence type="ECO:0000256" key="4">
    <source>
        <dbReference type="ARBA" id="ARBA00023136"/>
    </source>
</evidence>
<feature type="domain" description="SusD-like N-terminal" evidence="7">
    <location>
        <begin position="98"/>
        <end position="231"/>
    </location>
</feature>
<dbReference type="AlphaFoldDB" id="A0A6G9ARU1"/>
<keyword evidence="4" id="KW-0472">Membrane</keyword>
<evidence type="ECO:0000259" key="7">
    <source>
        <dbReference type="Pfam" id="PF14322"/>
    </source>
</evidence>
<dbReference type="GO" id="GO:0009279">
    <property type="term" value="C:cell outer membrane"/>
    <property type="evidence" value="ECO:0007669"/>
    <property type="project" value="UniProtKB-SubCell"/>
</dbReference>
<dbReference type="Proteomes" id="UP000501802">
    <property type="component" value="Chromosome"/>
</dbReference>
<evidence type="ECO:0000313" key="8">
    <source>
        <dbReference type="EMBL" id="QIP15197.1"/>
    </source>
</evidence>
<dbReference type="EMBL" id="CP050063">
    <property type="protein sequence ID" value="QIP15197.1"/>
    <property type="molecule type" value="Genomic_DNA"/>
</dbReference>
<dbReference type="InterPro" id="IPR011990">
    <property type="entry name" value="TPR-like_helical_dom_sf"/>
</dbReference>
<sequence>MITLVKTNKVAAICVGLLLAGSTGCQDILDEKVYSQVAVDAFYKTSDQAQLALNGVYTRLWDDTYRDGQWVTLGDVTAGILIGGGSANGSGDRSGVTNDFNTFSWNSDALELSTAWDYYYAAINRANVLIDKLAASTIPNKARLDGETRFLRALFYFNLVRIFGGVPLQTQGTSDLSEVNKPRNTAEEVYAFIGKDLETAASELSPYSEGDHTAGKATSLAATSLLAKVYLQQRQWQKAADEAKKVIDSKAFDLMADYENIVNPDFRNGKEMIFSIQHGGNANSTSQLYQTRMIYLFGPPAMSLSNGTSIQFHFLKDLVIFQARKEFFANSPDTYRKWWSVRDKMPYYYKNGIKDLVRDTVKMYAPFLTKFNRVDFSTGILKEGVDYPLIRYADVLLTYAEAINELGNPTPAAYEAINKVRQRARAVGTANAQPASLYPDLAGLSQAQFRDALLTERAREFVGEGHYRWDLLRHDRLISNAKQLGITAAADKHVLFPIPALQLSRNTALKQNPGYN</sequence>
<comment type="similarity">
    <text evidence="2">Belongs to the SusD family.</text>
</comment>
<comment type="subcellular location">
    <subcellularLocation>
        <location evidence="1">Cell outer membrane</location>
    </subcellularLocation>
</comment>
<dbReference type="KEGG" id="spib:G8759_22515"/>
<evidence type="ECO:0000259" key="6">
    <source>
        <dbReference type="Pfam" id="PF07980"/>
    </source>
</evidence>
<keyword evidence="9" id="KW-1185">Reference proteome</keyword>
<protein>
    <submittedName>
        <fullName evidence="8">RagB/SusD family nutrient uptake outer membrane protein</fullName>
    </submittedName>
</protein>
<name>A0A6G9ARU1_9BACT</name>
<dbReference type="RefSeq" id="WP_167212777.1">
    <property type="nucleotide sequence ID" value="NZ_CP050063.1"/>
</dbReference>
<dbReference type="Gene3D" id="1.25.40.390">
    <property type="match status" value="1"/>
</dbReference>
<dbReference type="InterPro" id="IPR012944">
    <property type="entry name" value="SusD_RagB_dom"/>
</dbReference>
<dbReference type="PROSITE" id="PS51257">
    <property type="entry name" value="PROKAR_LIPOPROTEIN"/>
    <property type="match status" value="1"/>
</dbReference>
<reference evidence="8 9" key="1">
    <citation type="submission" date="2020-03" db="EMBL/GenBank/DDBJ databases">
        <authorList>
            <person name="Kim M.K."/>
        </authorList>
    </citation>
    <scope>NUCLEOTIDE SEQUENCE [LARGE SCALE GENOMIC DNA]</scope>
    <source>
        <strain evidence="8 9">BT328</strain>
    </source>
</reference>
<evidence type="ECO:0000313" key="9">
    <source>
        <dbReference type="Proteomes" id="UP000501802"/>
    </source>
</evidence>
<organism evidence="8 9">
    <name type="scientific">Spirosoma aureum</name>
    <dbReference type="NCBI Taxonomy" id="2692134"/>
    <lineage>
        <taxon>Bacteria</taxon>
        <taxon>Pseudomonadati</taxon>
        <taxon>Bacteroidota</taxon>
        <taxon>Cytophagia</taxon>
        <taxon>Cytophagales</taxon>
        <taxon>Cytophagaceae</taxon>
        <taxon>Spirosoma</taxon>
    </lineage>
</organism>